<dbReference type="Pfam" id="PF04264">
    <property type="entry name" value="YceI"/>
    <property type="match status" value="1"/>
</dbReference>
<evidence type="ECO:0000259" key="3">
    <source>
        <dbReference type="SMART" id="SM00867"/>
    </source>
</evidence>
<sequence>MQLRNMHGNKLAADPVKRIGSIGATEFPCDLSGIAVVQSAKLRIMKKLLSAGLVFLLMLGGANAWADADTYSFDPVHTQIFFCTVHLGFSKPCGRLHVSAGNFSFDSKDWSTARVDAVIDINSLDLGDAEWESRVKSGEFLDAQRYPTARFMSQRVEKTSDKTGAQTGVAHGQLILHGKTLKMDLPFTFNKAGVHPYTFKRIAGFSATLKFKRSDFGIDRYLQVVSDEVELRIEAEGFRDRHAGESTPPEAAPDSENPEQNPTTVKEHHDADTQH</sequence>
<feature type="compositionally biased region" description="Basic and acidic residues" evidence="1">
    <location>
        <begin position="265"/>
        <end position="275"/>
    </location>
</feature>
<reference evidence="4 5" key="1">
    <citation type="submission" date="2019-01" db="EMBL/GenBank/DDBJ databases">
        <title>Pseudolysobacter antarctica gen. nov., sp. nov., isolated from Fildes Peninsula, Antarctica.</title>
        <authorList>
            <person name="Wei Z."/>
            <person name="Peng F."/>
        </authorList>
    </citation>
    <scope>NUCLEOTIDE SEQUENCE [LARGE SCALE GENOMIC DNA]</scope>
    <source>
        <strain evidence="4 5">AQ6-296</strain>
    </source>
</reference>
<dbReference type="InterPro" id="IPR036761">
    <property type="entry name" value="TTHA0802/YceI-like_sf"/>
</dbReference>
<name>A0A411HMT4_9GAMM</name>
<dbReference type="Gene3D" id="2.40.128.110">
    <property type="entry name" value="Lipid/polyisoprenoid-binding, YceI-like"/>
    <property type="match status" value="1"/>
</dbReference>
<keyword evidence="2" id="KW-0812">Transmembrane</keyword>
<dbReference type="InterPro" id="IPR007372">
    <property type="entry name" value="Lipid/polyisoprenoid-bd_YceI"/>
</dbReference>
<accession>A0A411HMT4</accession>
<dbReference type="OrthoDB" id="9811006at2"/>
<proteinExistence type="predicted"/>
<keyword evidence="2" id="KW-1133">Transmembrane helix</keyword>
<feature type="region of interest" description="Disordered" evidence="1">
    <location>
        <begin position="236"/>
        <end position="275"/>
    </location>
</feature>
<dbReference type="AlphaFoldDB" id="A0A411HMT4"/>
<dbReference type="PANTHER" id="PTHR34406">
    <property type="entry name" value="PROTEIN YCEI"/>
    <property type="match status" value="1"/>
</dbReference>
<protein>
    <submittedName>
        <fullName evidence="4">Polyisoprenoid-binding protein</fullName>
    </submittedName>
</protein>
<keyword evidence="5" id="KW-1185">Reference proteome</keyword>
<evidence type="ECO:0000313" key="4">
    <source>
        <dbReference type="EMBL" id="QBB71780.1"/>
    </source>
</evidence>
<dbReference type="EMBL" id="CP035704">
    <property type="protein sequence ID" value="QBB71780.1"/>
    <property type="molecule type" value="Genomic_DNA"/>
</dbReference>
<dbReference type="SMART" id="SM00867">
    <property type="entry name" value="YceI"/>
    <property type="match status" value="1"/>
</dbReference>
<dbReference type="PANTHER" id="PTHR34406:SF1">
    <property type="entry name" value="PROTEIN YCEI"/>
    <property type="match status" value="1"/>
</dbReference>
<feature type="domain" description="Lipid/polyisoprenoid-binding YceI-like" evidence="3">
    <location>
        <begin position="70"/>
        <end position="238"/>
    </location>
</feature>
<evidence type="ECO:0000313" key="5">
    <source>
        <dbReference type="Proteomes" id="UP000291562"/>
    </source>
</evidence>
<dbReference type="SUPFAM" id="SSF101874">
    <property type="entry name" value="YceI-like"/>
    <property type="match status" value="1"/>
</dbReference>
<keyword evidence="2" id="KW-0472">Membrane</keyword>
<gene>
    <name evidence="4" type="ORF">ELE36_16245</name>
</gene>
<feature type="transmembrane region" description="Helical" evidence="2">
    <location>
        <begin position="48"/>
        <end position="66"/>
    </location>
</feature>
<evidence type="ECO:0000256" key="2">
    <source>
        <dbReference type="SAM" id="Phobius"/>
    </source>
</evidence>
<dbReference type="KEGG" id="xbc:ELE36_16245"/>
<dbReference type="Proteomes" id="UP000291562">
    <property type="component" value="Chromosome"/>
</dbReference>
<organism evidence="4 5">
    <name type="scientific">Pseudolysobacter antarcticus</name>
    <dbReference type="NCBI Taxonomy" id="2511995"/>
    <lineage>
        <taxon>Bacteria</taxon>
        <taxon>Pseudomonadati</taxon>
        <taxon>Pseudomonadota</taxon>
        <taxon>Gammaproteobacteria</taxon>
        <taxon>Lysobacterales</taxon>
        <taxon>Rhodanobacteraceae</taxon>
        <taxon>Pseudolysobacter</taxon>
    </lineage>
</organism>
<evidence type="ECO:0000256" key="1">
    <source>
        <dbReference type="SAM" id="MobiDB-lite"/>
    </source>
</evidence>